<gene>
    <name evidence="2" type="ORF">OJF2_39780</name>
</gene>
<organism evidence="2 3">
    <name type="scientific">Aquisphaera giovannonii</name>
    <dbReference type="NCBI Taxonomy" id="406548"/>
    <lineage>
        <taxon>Bacteria</taxon>
        <taxon>Pseudomonadati</taxon>
        <taxon>Planctomycetota</taxon>
        <taxon>Planctomycetia</taxon>
        <taxon>Isosphaerales</taxon>
        <taxon>Isosphaeraceae</taxon>
        <taxon>Aquisphaera</taxon>
    </lineage>
</organism>
<dbReference type="KEGG" id="agv:OJF2_39780"/>
<evidence type="ECO:0000313" key="2">
    <source>
        <dbReference type="EMBL" id="QEH35426.1"/>
    </source>
</evidence>
<sequence length="124" mass="13516">MGGSGILNMPLSLYMDVHVPLVVTETLRRYGLDVLTSQEDGTATEEDELLLERSVSLGRVLTTQDQDFLKIASTWQGQGRGFPGILFSPQRGITLGVLIVELQIVLTCSDPQELAGVVTFLPLQ</sequence>
<proteinExistence type="predicted"/>
<dbReference type="Proteomes" id="UP000324233">
    <property type="component" value="Chromosome"/>
</dbReference>
<accession>A0A5B9W481</accession>
<evidence type="ECO:0000259" key="1">
    <source>
        <dbReference type="Pfam" id="PF18480"/>
    </source>
</evidence>
<name>A0A5B9W481_9BACT</name>
<reference evidence="2 3" key="1">
    <citation type="submission" date="2019-08" db="EMBL/GenBank/DDBJ databases">
        <title>Deep-cultivation of Planctomycetes and their phenomic and genomic characterization uncovers novel biology.</title>
        <authorList>
            <person name="Wiegand S."/>
            <person name="Jogler M."/>
            <person name="Boedeker C."/>
            <person name="Pinto D."/>
            <person name="Vollmers J."/>
            <person name="Rivas-Marin E."/>
            <person name="Kohn T."/>
            <person name="Peeters S.H."/>
            <person name="Heuer A."/>
            <person name="Rast P."/>
            <person name="Oberbeckmann S."/>
            <person name="Bunk B."/>
            <person name="Jeske O."/>
            <person name="Meyerdierks A."/>
            <person name="Storesund J.E."/>
            <person name="Kallscheuer N."/>
            <person name="Luecker S."/>
            <person name="Lage O.M."/>
            <person name="Pohl T."/>
            <person name="Merkel B.J."/>
            <person name="Hornburger P."/>
            <person name="Mueller R.-W."/>
            <person name="Bruemmer F."/>
            <person name="Labrenz M."/>
            <person name="Spormann A.M."/>
            <person name="Op den Camp H."/>
            <person name="Overmann J."/>
            <person name="Amann R."/>
            <person name="Jetten M.S.M."/>
            <person name="Mascher T."/>
            <person name="Medema M.H."/>
            <person name="Devos D.P."/>
            <person name="Kaster A.-K."/>
            <person name="Ovreas L."/>
            <person name="Rohde M."/>
            <person name="Galperin M.Y."/>
            <person name="Jogler C."/>
        </authorList>
    </citation>
    <scope>NUCLEOTIDE SEQUENCE [LARGE SCALE GENOMIC DNA]</scope>
    <source>
        <strain evidence="2 3">OJF2</strain>
    </source>
</reference>
<dbReference type="AlphaFoldDB" id="A0A5B9W481"/>
<protein>
    <recommendedName>
        <fullName evidence="1">DUF5615 domain-containing protein</fullName>
    </recommendedName>
</protein>
<dbReference type="EMBL" id="CP042997">
    <property type="protein sequence ID" value="QEH35426.1"/>
    <property type="molecule type" value="Genomic_DNA"/>
</dbReference>
<keyword evidence="3" id="KW-1185">Reference proteome</keyword>
<dbReference type="InterPro" id="IPR041049">
    <property type="entry name" value="DUF5615"/>
</dbReference>
<dbReference type="Pfam" id="PF18480">
    <property type="entry name" value="DUF5615"/>
    <property type="match status" value="1"/>
</dbReference>
<evidence type="ECO:0000313" key="3">
    <source>
        <dbReference type="Proteomes" id="UP000324233"/>
    </source>
</evidence>
<feature type="domain" description="DUF5615" evidence="1">
    <location>
        <begin position="13"/>
        <end position="75"/>
    </location>
</feature>